<evidence type="ECO:0000256" key="1">
    <source>
        <dbReference type="ARBA" id="ARBA00004496"/>
    </source>
</evidence>
<dbReference type="EMBL" id="MFGO01000004">
    <property type="protein sequence ID" value="OGF41847.1"/>
    <property type="molecule type" value="Genomic_DNA"/>
</dbReference>
<reference evidence="13 14" key="1">
    <citation type="journal article" date="2016" name="Nat. Commun.">
        <title>Thousands of microbial genomes shed light on interconnected biogeochemical processes in an aquifer system.</title>
        <authorList>
            <person name="Anantharaman K."/>
            <person name="Brown C.T."/>
            <person name="Hug L.A."/>
            <person name="Sharon I."/>
            <person name="Castelle C.J."/>
            <person name="Probst A.J."/>
            <person name="Thomas B.C."/>
            <person name="Singh A."/>
            <person name="Wilkins M.J."/>
            <person name="Karaoz U."/>
            <person name="Brodie E.L."/>
            <person name="Williams K.H."/>
            <person name="Hubbard S.S."/>
            <person name="Banfield J.F."/>
        </authorList>
    </citation>
    <scope>NUCLEOTIDE SEQUENCE [LARGE SCALE GENOMIC DNA]</scope>
</reference>
<comment type="subunit">
    <text evidence="3 10">Homodimer.</text>
</comment>
<keyword evidence="6 10" id="KW-0143">Chaperone</keyword>
<evidence type="ECO:0000256" key="3">
    <source>
        <dbReference type="ARBA" id="ARBA00011738"/>
    </source>
</evidence>
<evidence type="ECO:0000256" key="8">
    <source>
        <dbReference type="ARBA" id="ARBA00072274"/>
    </source>
</evidence>
<evidence type="ECO:0000256" key="6">
    <source>
        <dbReference type="ARBA" id="ARBA00023186"/>
    </source>
</evidence>
<dbReference type="Gene3D" id="2.30.22.10">
    <property type="entry name" value="Head domain of nucleotide exchange factor GrpE"/>
    <property type="match status" value="1"/>
</dbReference>
<comment type="function">
    <text evidence="7 10 11">Participates actively in the response to hyperosmotic and heat shock by preventing the aggregation of stress-denatured proteins, in association with DnaK and GrpE. It is the nucleotide exchange factor for DnaK and may function as a thermosensor. Unfolded proteins bind initially to DnaJ; upon interaction with the DnaJ-bound protein, DnaK hydrolyzes its bound ATP, resulting in the formation of a stable complex. GrpE releases ADP from DnaK; ATP binding to DnaK triggers the release of the substrate protein, thus completing the reaction cycle. Several rounds of ATP-dependent interactions between DnaJ, DnaK and GrpE are required for fully efficient folding.</text>
</comment>
<dbReference type="Proteomes" id="UP000177579">
    <property type="component" value="Unassembled WGS sequence"/>
</dbReference>
<dbReference type="Pfam" id="PF01025">
    <property type="entry name" value="GrpE"/>
    <property type="match status" value="1"/>
</dbReference>
<evidence type="ECO:0000313" key="13">
    <source>
        <dbReference type="EMBL" id="OGF41847.1"/>
    </source>
</evidence>
<evidence type="ECO:0000256" key="10">
    <source>
        <dbReference type="HAMAP-Rule" id="MF_01151"/>
    </source>
</evidence>
<organism evidence="13 14">
    <name type="scientific">Candidatus Falkowbacteria bacterium RIFOXYD2_FULL_34_120</name>
    <dbReference type="NCBI Taxonomy" id="1798007"/>
    <lineage>
        <taxon>Bacteria</taxon>
        <taxon>Candidatus Falkowiibacteriota</taxon>
    </lineage>
</organism>
<dbReference type="GO" id="GO:0006457">
    <property type="term" value="P:protein folding"/>
    <property type="evidence" value="ECO:0007669"/>
    <property type="project" value="InterPro"/>
</dbReference>
<accession>A0A1F5TSR8</accession>
<keyword evidence="5 10" id="KW-0346">Stress response</keyword>
<dbReference type="InterPro" id="IPR013805">
    <property type="entry name" value="GrpE_CC"/>
</dbReference>
<dbReference type="SUPFAM" id="SSF58014">
    <property type="entry name" value="Coiled-coil domain of nucleotide exchange factor GrpE"/>
    <property type="match status" value="1"/>
</dbReference>
<dbReference type="PANTHER" id="PTHR21237:SF40">
    <property type="entry name" value="CELL CYCLE AND APOPTOSIS REGULATOR PROTEIN 2"/>
    <property type="match status" value="1"/>
</dbReference>
<dbReference type="AlphaFoldDB" id="A0A1F5TSR8"/>
<evidence type="ECO:0000256" key="9">
    <source>
        <dbReference type="ARBA" id="ARBA00076414"/>
    </source>
</evidence>
<comment type="subcellular location">
    <subcellularLocation>
        <location evidence="1 10">Cytoplasm</location>
    </subcellularLocation>
</comment>
<name>A0A1F5TSR8_9BACT</name>
<dbReference type="GO" id="GO:0005737">
    <property type="term" value="C:cytoplasm"/>
    <property type="evidence" value="ECO:0007669"/>
    <property type="project" value="UniProtKB-SubCell"/>
</dbReference>
<dbReference type="PRINTS" id="PR00773">
    <property type="entry name" value="GRPEPROTEIN"/>
</dbReference>
<evidence type="ECO:0000256" key="11">
    <source>
        <dbReference type="RuleBase" id="RU000639"/>
    </source>
</evidence>
<dbReference type="PROSITE" id="PS01071">
    <property type="entry name" value="GRPE"/>
    <property type="match status" value="1"/>
</dbReference>
<dbReference type="GO" id="GO:0000774">
    <property type="term" value="F:adenyl-nucleotide exchange factor activity"/>
    <property type="evidence" value="ECO:0007669"/>
    <property type="project" value="InterPro"/>
</dbReference>
<comment type="similarity">
    <text evidence="2 10 12">Belongs to the GrpE family.</text>
</comment>
<evidence type="ECO:0000256" key="5">
    <source>
        <dbReference type="ARBA" id="ARBA00023016"/>
    </source>
</evidence>
<comment type="caution">
    <text evidence="13">The sequence shown here is derived from an EMBL/GenBank/DDBJ whole genome shotgun (WGS) entry which is preliminary data.</text>
</comment>
<dbReference type="Gene3D" id="3.90.20.20">
    <property type="match status" value="1"/>
</dbReference>
<dbReference type="HAMAP" id="MF_01151">
    <property type="entry name" value="GrpE"/>
    <property type="match status" value="1"/>
</dbReference>
<dbReference type="InterPro" id="IPR009012">
    <property type="entry name" value="GrpE_head"/>
</dbReference>
<keyword evidence="4 10" id="KW-0963">Cytoplasm</keyword>
<dbReference type="FunFam" id="2.30.22.10:FF:000001">
    <property type="entry name" value="Protein GrpE"/>
    <property type="match status" value="1"/>
</dbReference>
<gene>
    <name evidence="10" type="primary">grpE</name>
    <name evidence="13" type="ORF">A2531_05470</name>
</gene>
<dbReference type="GO" id="GO:0051082">
    <property type="term" value="F:unfolded protein binding"/>
    <property type="evidence" value="ECO:0007669"/>
    <property type="project" value="TreeGrafter"/>
</dbReference>
<dbReference type="InterPro" id="IPR000740">
    <property type="entry name" value="GrpE"/>
</dbReference>
<evidence type="ECO:0000256" key="12">
    <source>
        <dbReference type="RuleBase" id="RU004478"/>
    </source>
</evidence>
<evidence type="ECO:0000313" key="14">
    <source>
        <dbReference type="Proteomes" id="UP000177579"/>
    </source>
</evidence>
<dbReference type="GO" id="GO:0042803">
    <property type="term" value="F:protein homodimerization activity"/>
    <property type="evidence" value="ECO:0007669"/>
    <property type="project" value="InterPro"/>
</dbReference>
<dbReference type="GO" id="GO:0051087">
    <property type="term" value="F:protein-folding chaperone binding"/>
    <property type="evidence" value="ECO:0007669"/>
    <property type="project" value="InterPro"/>
</dbReference>
<evidence type="ECO:0000256" key="2">
    <source>
        <dbReference type="ARBA" id="ARBA00009054"/>
    </source>
</evidence>
<evidence type="ECO:0000256" key="7">
    <source>
        <dbReference type="ARBA" id="ARBA00053401"/>
    </source>
</evidence>
<dbReference type="SUPFAM" id="SSF51064">
    <property type="entry name" value="Head domain of nucleotide exchange factor GrpE"/>
    <property type="match status" value="1"/>
</dbReference>
<evidence type="ECO:0000256" key="4">
    <source>
        <dbReference type="ARBA" id="ARBA00022490"/>
    </source>
</evidence>
<protein>
    <recommendedName>
        <fullName evidence="8 10">Protein GrpE</fullName>
    </recommendedName>
    <alternativeName>
        <fullName evidence="9 10">HSP-70 cofactor</fullName>
    </alternativeName>
</protein>
<proteinExistence type="inferred from homology"/>
<sequence length="162" mass="18533">MTEKEEKSGDEKIIELQVALEKALRQVEFHRNETKEVLGGMKARIDAEVINRTIEARKDLYRKLFPVVELLKLTCASINDNARFEDIRSGVDMVYQQMLTLLNIFNIEKIKTVGEKFDPNFHEAIMQDGSGKFPKNIIVQEFESGFILDGKLLKPAKVSVSM</sequence>
<dbReference type="PANTHER" id="PTHR21237">
    <property type="entry name" value="GRPE PROTEIN"/>
    <property type="match status" value="1"/>
</dbReference>